<evidence type="ECO:0000256" key="1">
    <source>
        <dbReference type="ARBA" id="ARBA00001971"/>
    </source>
</evidence>
<accession>A0A843VA71</accession>
<dbReference type="PRINTS" id="PR00385">
    <property type="entry name" value="P450"/>
</dbReference>
<dbReference type="InterPro" id="IPR002401">
    <property type="entry name" value="Cyt_P450_E_grp-I"/>
</dbReference>
<keyword evidence="10" id="KW-0472">Membrane</keyword>
<gene>
    <name evidence="11" type="ORF">Taro_025767</name>
</gene>
<evidence type="ECO:0000313" key="12">
    <source>
        <dbReference type="Proteomes" id="UP000652761"/>
    </source>
</evidence>
<comment type="caution">
    <text evidence="11">The sequence shown here is derived from an EMBL/GenBank/DDBJ whole genome shotgun (WGS) entry which is preliminary data.</text>
</comment>
<evidence type="ECO:0000256" key="7">
    <source>
        <dbReference type="ARBA" id="ARBA00023033"/>
    </source>
</evidence>
<keyword evidence="5 9" id="KW-0560">Oxidoreductase</keyword>
<comment type="similarity">
    <text evidence="2 9">Belongs to the cytochrome P450 family.</text>
</comment>
<evidence type="ECO:0000256" key="4">
    <source>
        <dbReference type="ARBA" id="ARBA00022723"/>
    </source>
</evidence>
<dbReference type="GO" id="GO:0016705">
    <property type="term" value="F:oxidoreductase activity, acting on paired donors, with incorporation or reduction of molecular oxygen"/>
    <property type="evidence" value="ECO:0007669"/>
    <property type="project" value="InterPro"/>
</dbReference>
<dbReference type="SUPFAM" id="SSF48264">
    <property type="entry name" value="Cytochrome P450"/>
    <property type="match status" value="1"/>
</dbReference>
<evidence type="ECO:0000256" key="10">
    <source>
        <dbReference type="SAM" id="Phobius"/>
    </source>
</evidence>
<evidence type="ECO:0000313" key="11">
    <source>
        <dbReference type="EMBL" id="MQL93128.1"/>
    </source>
</evidence>
<keyword evidence="3 8" id="KW-0349">Heme</keyword>
<dbReference type="EMBL" id="NMUH01001520">
    <property type="protein sequence ID" value="MQL93128.1"/>
    <property type="molecule type" value="Genomic_DNA"/>
</dbReference>
<dbReference type="InterPro" id="IPR017972">
    <property type="entry name" value="Cyt_P450_CS"/>
</dbReference>
<keyword evidence="4 8" id="KW-0479">Metal-binding</keyword>
<keyword evidence="6 8" id="KW-0408">Iron</keyword>
<dbReference type="PANTHER" id="PTHR47955:SF19">
    <property type="entry name" value="CYTOCHROME P450 71A9-LIKE ISOFORM X1"/>
    <property type="match status" value="1"/>
</dbReference>
<dbReference type="GO" id="GO:0020037">
    <property type="term" value="F:heme binding"/>
    <property type="evidence" value="ECO:0007669"/>
    <property type="project" value="InterPro"/>
</dbReference>
<keyword evidence="10" id="KW-1133">Transmembrane helix</keyword>
<keyword evidence="7 9" id="KW-0503">Monooxygenase</keyword>
<dbReference type="InterPro" id="IPR036396">
    <property type="entry name" value="Cyt_P450_sf"/>
</dbReference>
<dbReference type="AlphaFoldDB" id="A0A843VA71"/>
<dbReference type="OrthoDB" id="755682at2759"/>
<dbReference type="GO" id="GO:0004497">
    <property type="term" value="F:monooxygenase activity"/>
    <property type="evidence" value="ECO:0007669"/>
    <property type="project" value="UniProtKB-KW"/>
</dbReference>
<evidence type="ECO:0000256" key="6">
    <source>
        <dbReference type="ARBA" id="ARBA00023004"/>
    </source>
</evidence>
<evidence type="ECO:0000256" key="2">
    <source>
        <dbReference type="ARBA" id="ARBA00010617"/>
    </source>
</evidence>
<evidence type="ECO:0000256" key="8">
    <source>
        <dbReference type="PIRSR" id="PIRSR602401-1"/>
    </source>
</evidence>
<dbReference type="CDD" id="cd11072">
    <property type="entry name" value="CYP71-like"/>
    <property type="match status" value="1"/>
</dbReference>
<evidence type="ECO:0000256" key="9">
    <source>
        <dbReference type="RuleBase" id="RU000461"/>
    </source>
</evidence>
<dbReference type="PROSITE" id="PS00086">
    <property type="entry name" value="CYTOCHROME_P450"/>
    <property type="match status" value="1"/>
</dbReference>
<dbReference type="PRINTS" id="PR00463">
    <property type="entry name" value="EP450I"/>
</dbReference>
<dbReference type="Gene3D" id="1.10.630.10">
    <property type="entry name" value="Cytochrome P450"/>
    <property type="match status" value="1"/>
</dbReference>
<sequence>MATHDGVLLLLMLPLLSLVLVWFILGNGRQKHHKLPPGPPGLPLIGNLHQLGQNPHRTLWELSKQYGPLMRLRLGNKPCVVVSSAQMAEAVMKTHDLKFCSRPLFTSWKRLTHDFNDVAFSPYSETWRELRKVIVLGFLSTRRVEGFQSAREEEVERMIGFISSQASLSKPINLSKLLTSLANEVTWGRRERPEENKFYRITKETQALLVATFMADYFPCAGWLDVLAGRRARLEKNFAEFDAFFREVIKAHSTDPSERPPQGDHEEDITDMLLRLQREDAHITEKHVKGLLFDIILGGTDTSSATLEYAMAELMRNPNAMSKAQDEVRGVVGNKGKVEDGDIARLSYLRCVVKETLRLHPVVPLLVHRETMGHTNINGYDVPPKTQVLVNAWAIGREMAFWEKPEAFIPERFIGSKVDFKGHDFQFIPFGAGRRICPGITFGVMLVELALANLLYAFNWEVMEEQVRRGEIDMAEGTGVTTHLKNNLHLKATRYSHRV</sequence>
<keyword evidence="10" id="KW-0812">Transmembrane</keyword>
<dbReference type="FunFam" id="1.10.630.10:FF:000011">
    <property type="entry name" value="Cytochrome P450 83B1"/>
    <property type="match status" value="1"/>
</dbReference>
<keyword evidence="12" id="KW-1185">Reference proteome</keyword>
<evidence type="ECO:0008006" key="13">
    <source>
        <dbReference type="Google" id="ProtNLM"/>
    </source>
</evidence>
<dbReference type="Pfam" id="PF00067">
    <property type="entry name" value="p450"/>
    <property type="match status" value="1"/>
</dbReference>
<protein>
    <recommendedName>
        <fullName evidence="13">Cytochrome P450 71A1</fullName>
    </recommendedName>
</protein>
<dbReference type="GO" id="GO:0005506">
    <property type="term" value="F:iron ion binding"/>
    <property type="evidence" value="ECO:0007669"/>
    <property type="project" value="InterPro"/>
</dbReference>
<dbReference type="Proteomes" id="UP000652761">
    <property type="component" value="Unassembled WGS sequence"/>
</dbReference>
<dbReference type="InterPro" id="IPR001128">
    <property type="entry name" value="Cyt_P450"/>
</dbReference>
<feature type="transmembrane region" description="Helical" evidence="10">
    <location>
        <begin position="6"/>
        <end position="25"/>
    </location>
</feature>
<name>A0A843VA71_COLES</name>
<evidence type="ECO:0000256" key="3">
    <source>
        <dbReference type="ARBA" id="ARBA00022617"/>
    </source>
</evidence>
<reference evidence="11" key="1">
    <citation type="submission" date="2017-07" db="EMBL/GenBank/DDBJ databases">
        <title>Taro Niue Genome Assembly and Annotation.</title>
        <authorList>
            <person name="Atibalentja N."/>
            <person name="Keating K."/>
            <person name="Fields C.J."/>
        </authorList>
    </citation>
    <scope>NUCLEOTIDE SEQUENCE</scope>
    <source>
        <strain evidence="11">Niue_2</strain>
        <tissue evidence="11">Leaf</tissue>
    </source>
</reference>
<comment type="cofactor">
    <cofactor evidence="1 8">
        <name>heme</name>
        <dbReference type="ChEBI" id="CHEBI:30413"/>
    </cofactor>
</comment>
<proteinExistence type="inferred from homology"/>
<feature type="binding site" description="axial binding residue" evidence="8">
    <location>
        <position position="437"/>
    </location>
    <ligand>
        <name>heme</name>
        <dbReference type="ChEBI" id="CHEBI:30413"/>
    </ligand>
    <ligandPart>
        <name>Fe</name>
        <dbReference type="ChEBI" id="CHEBI:18248"/>
    </ligandPart>
</feature>
<evidence type="ECO:0000256" key="5">
    <source>
        <dbReference type="ARBA" id="ARBA00023002"/>
    </source>
</evidence>
<dbReference type="PANTHER" id="PTHR47955">
    <property type="entry name" value="CYTOCHROME P450 FAMILY 71 PROTEIN"/>
    <property type="match status" value="1"/>
</dbReference>
<organism evidence="11 12">
    <name type="scientific">Colocasia esculenta</name>
    <name type="common">Wild taro</name>
    <name type="synonym">Arum esculentum</name>
    <dbReference type="NCBI Taxonomy" id="4460"/>
    <lineage>
        <taxon>Eukaryota</taxon>
        <taxon>Viridiplantae</taxon>
        <taxon>Streptophyta</taxon>
        <taxon>Embryophyta</taxon>
        <taxon>Tracheophyta</taxon>
        <taxon>Spermatophyta</taxon>
        <taxon>Magnoliopsida</taxon>
        <taxon>Liliopsida</taxon>
        <taxon>Araceae</taxon>
        <taxon>Aroideae</taxon>
        <taxon>Colocasieae</taxon>
        <taxon>Colocasia</taxon>
    </lineage>
</organism>